<dbReference type="InterPro" id="IPR029052">
    <property type="entry name" value="Metallo-depent_PP-like"/>
</dbReference>
<feature type="domain" description="PhoD-like phosphatase metallophosphatase" evidence="3">
    <location>
        <begin position="188"/>
        <end position="431"/>
    </location>
</feature>
<keyword evidence="2" id="KW-0732">Signal</keyword>
<dbReference type="AlphaFoldDB" id="A0A6C2UT81"/>
<name>A0A6C2UT81_9BACT</name>
<feature type="region of interest" description="Disordered" evidence="1">
    <location>
        <begin position="72"/>
        <end position="95"/>
    </location>
</feature>
<accession>A0A6C2UT81</accession>
<dbReference type="InterPro" id="IPR052900">
    <property type="entry name" value="Phospholipid_Metab_Enz"/>
</dbReference>
<dbReference type="PANTHER" id="PTHR43606:SF1">
    <property type="entry name" value="PHOD-LIKE PHOSPHATASE METALLOPHOSPHATASE DOMAIN-CONTAINING PROTEIN"/>
    <property type="match status" value="1"/>
</dbReference>
<dbReference type="Pfam" id="PF09423">
    <property type="entry name" value="PhoD"/>
    <property type="match status" value="1"/>
</dbReference>
<evidence type="ECO:0000256" key="1">
    <source>
        <dbReference type="SAM" id="MobiDB-lite"/>
    </source>
</evidence>
<organism evidence="4 5">
    <name type="scientific">Pontiella sulfatireligans</name>
    <dbReference type="NCBI Taxonomy" id="2750658"/>
    <lineage>
        <taxon>Bacteria</taxon>
        <taxon>Pseudomonadati</taxon>
        <taxon>Kiritimatiellota</taxon>
        <taxon>Kiritimatiellia</taxon>
        <taxon>Kiritimatiellales</taxon>
        <taxon>Pontiellaceae</taxon>
        <taxon>Pontiella</taxon>
    </lineage>
</organism>
<protein>
    <recommendedName>
        <fullName evidence="3">PhoD-like phosphatase metallophosphatase domain-containing protein</fullName>
    </recommendedName>
</protein>
<gene>
    <name evidence="4" type="ORF">SCARR_05632</name>
</gene>
<dbReference type="CDD" id="cd00063">
    <property type="entry name" value="FN3"/>
    <property type="match status" value="1"/>
</dbReference>
<dbReference type="Gene3D" id="2.60.40.380">
    <property type="entry name" value="Purple acid phosphatase-like, N-terminal"/>
    <property type="match status" value="1"/>
</dbReference>
<dbReference type="PROSITE" id="PS51257">
    <property type="entry name" value="PROKAR_LIPOPROTEIN"/>
    <property type="match status" value="1"/>
</dbReference>
<dbReference type="InterPro" id="IPR018946">
    <property type="entry name" value="PhoD-like_MPP"/>
</dbReference>
<proteinExistence type="predicted"/>
<evidence type="ECO:0000313" key="4">
    <source>
        <dbReference type="EMBL" id="VGO23525.1"/>
    </source>
</evidence>
<evidence type="ECO:0000256" key="2">
    <source>
        <dbReference type="SAM" id="SignalP"/>
    </source>
</evidence>
<dbReference type="RefSeq" id="WP_136065970.1">
    <property type="nucleotide sequence ID" value="NZ_CAAHFH010000004.1"/>
</dbReference>
<keyword evidence="5" id="KW-1185">Reference proteome</keyword>
<feature type="signal peptide" evidence="2">
    <location>
        <begin position="1"/>
        <end position="20"/>
    </location>
</feature>
<dbReference type="SUPFAM" id="SSF56300">
    <property type="entry name" value="Metallo-dependent phosphatases"/>
    <property type="match status" value="1"/>
</dbReference>
<feature type="chain" id="PRO_5025360066" description="PhoD-like phosphatase metallophosphatase domain-containing protein" evidence="2">
    <location>
        <begin position="21"/>
        <end position="490"/>
    </location>
</feature>
<dbReference type="PANTHER" id="PTHR43606">
    <property type="entry name" value="PHOSPHATASE, PUTATIVE (AFU_ORTHOLOGUE AFUA_6G08710)-RELATED"/>
    <property type="match status" value="1"/>
</dbReference>
<dbReference type="Gene3D" id="3.60.21.70">
    <property type="entry name" value="PhoD-like phosphatase"/>
    <property type="match status" value="1"/>
</dbReference>
<reference evidence="4 5" key="1">
    <citation type="submission" date="2019-04" db="EMBL/GenBank/DDBJ databases">
        <authorList>
            <person name="Van Vliet M D."/>
        </authorList>
    </citation>
    <scope>NUCLEOTIDE SEQUENCE [LARGE SCALE GENOMIC DNA]</scope>
    <source>
        <strain evidence="4 5">F21</strain>
    </source>
</reference>
<evidence type="ECO:0000313" key="5">
    <source>
        <dbReference type="Proteomes" id="UP000346198"/>
    </source>
</evidence>
<dbReference type="EMBL" id="CAAHFH010000004">
    <property type="protein sequence ID" value="VGO23525.1"/>
    <property type="molecule type" value="Genomic_DNA"/>
</dbReference>
<feature type="compositionally biased region" description="Basic residues" evidence="1">
    <location>
        <begin position="75"/>
        <end position="88"/>
    </location>
</feature>
<sequence length="490" mass="54895">MKKTTGLFLILLMTVACTLAETGAGPFLATGIKIGEVDQHSAIIWVRLTENSQRVGNEAPVPEMVYLDEKTGKYAPKKGSSRPNKKPKVIYPEGSDINHIEGATPGAAGRVRLKYRKFGATEWHQVNWTAVEPGKDYTHQFRIKGLGPGAVYELDVQAAALKGDAVTASLTGTFKTAPNKETEAAVNFIVTTGTSYNDKDTGDGYRFYGTALRLDPEFFVHTGDILYYDHYAKTKELALWGWARMYSLPSHIAFQRQIASFFIKDDHDTWMNDCYPGQKTKFMGEFTYEQGTEIFLNEVPMGDKTYRTVRWGKDLQIWMVEGRDYRSPNPMKDGPDKTIWGAAQMEWFKSTVEASDATFKVLISPTPVVGPDREKKKDNHANDGFAYEGGVIRKFIQTQENMVVVCGDRHWQYVSKDPETGVMEFSSGPGSDAHAGGWKQGEVYPEHLYLNVCGGFLEGEVNRKDGVPMLTFRHYAPEGKLLNEYVFSAE</sequence>
<dbReference type="Proteomes" id="UP000346198">
    <property type="component" value="Unassembled WGS sequence"/>
</dbReference>
<evidence type="ECO:0000259" key="3">
    <source>
        <dbReference type="Pfam" id="PF09423"/>
    </source>
</evidence>
<dbReference type="InterPro" id="IPR038607">
    <property type="entry name" value="PhoD-like_sf"/>
</dbReference>
<dbReference type="InterPro" id="IPR003961">
    <property type="entry name" value="FN3_dom"/>
</dbReference>